<dbReference type="GO" id="GO:0022857">
    <property type="term" value="F:transmembrane transporter activity"/>
    <property type="evidence" value="ECO:0007669"/>
    <property type="project" value="InterPro"/>
</dbReference>
<dbReference type="PANTHER" id="PTHR11795:SF451">
    <property type="entry name" value="ABC TRANSPORTER PERMEASE PROTEIN"/>
    <property type="match status" value="1"/>
</dbReference>
<evidence type="ECO:0000313" key="10">
    <source>
        <dbReference type="EMBL" id="QSB13708.1"/>
    </source>
</evidence>
<sequence length="296" mass="30934">MISLLEVVFRGLGQGSIYALIALGFVIIYKSSRVISFAQPGFMIAGVVLVTYLVQIPWLGFFAAVVVAALLTAGFALGVERTVIRPMIGRPVFAIAIITIALDIVIRTVAHAGIGINVRHVGDPWGLTNTSLGPLTVQQRHLAAVITAAVLVTALFLFFRYTRIGLAMRAVAEDQEVALAQGVGVGMVFALSWAMAGGLAAVAGAFAAAGRSVDPQFWLIALTALPVIILGGLDSLVGAVVAGLAIGVVQALAAAYPAYVAFLGSNASLIVPWLVMLLVLVVRPYGLFGTREVERV</sequence>
<feature type="transmembrane region" description="Helical" evidence="9">
    <location>
        <begin position="142"/>
        <end position="162"/>
    </location>
</feature>
<evidence type="ECO:0000256" key="7">
    <source>
        <dbReference type="ARBA" id="ARBA00023136"/>
    </source>
</evidence>
<feature type="transmembrane region" description="Helical" evidence="9">
    <location>
        <begin position="91"/>
        <end position="110"/>
    </location>
</feature>
<evidence type="ECO:0000256" key="1">
    <source>
        <dbReference type="ARBA" id="ARBA00004651"/>
    </source>
</evidence>
<dbReference type="CDD" id="cd06582">
    <property type="entry name" value="TM_PBP1_LivH_like"/>
    <property type="match status" value="1"/>
</dbReference>
<dbReference type="GO" id="GO:0006865">
    <property type="term" value="P:amino acid transport"/>
    <property type="evidence" value="ECO:0007669"/>
    <property type="project" value="UniProtKB-KW"/>
</dbReference>
<dbReference type="KEGG" id="nhy:JQS43_19340"/>
<keyword evidence="4 9" id="KW-0812">Transmembrane</keyword>
<organism evidence="10 11">
    <name type="scientific">Natronosporangium hydrolyticum</name>
    <dbReference type="NCBI Taxonomy" id="2811111"/>
    <lineage>
        <taxon>Bacteria</taxon>
        <taxon>Bacillati</taxon>
        <taxon>Actinomycetota</taxon>
        <taxon>Actinomycetes</taxon>
        <taxon>Micromonosporales</taxon>
        <taxon>Micromonosporaceae</taxon>
        <taxon>Natronosporangium</taxon>
    </lineage>
</organism>
<comment type="subcellular location">
    <subcellularLocation>
        <location evidence="1">Cell membrane</location>
        <topology evidence="1">Multi-pass membrane protein</topology>
    </subcellularLocation>
</comment>
<dbReference type="PANTHER" id="PTHR11795">
    <property type="entry name" value="BRANCHED-CHAIN AMINO ACID TRANSPORT SYSTEM PERMEASE PROTEIN LIVH"/>
    <property type="match status" value="1"/>
</dbReference>
<keyword evidence="6 9" id="KW-1133">Transmembrane helix</keyword>
<evidence type="ECO:0000256" key="5">
    <source>
        <dbReference type="ARBA" id="ARBA00022970"/>
    </source>
</evidence>
<name>A0A895YIW0_9ACTN</name>
<keyword evidence="5" id="KW-0029">Amino-acid transport</keyword>
<dbReference type="RefSeq" id="WP_239675809.1">
    <property type="nucleotide sequence ID" value="NZ_CP070499.1"/>
</dbReference>
<feature type="transmembrane region" description="Helical" evidence="9">
    <location>
        <begin position="270"/>
        <end position="288"/>
    </location>
</feature>
<dbReference type="AlphaFoldDB" id="A0A895YIW0"/>
<comment type="similarity">
    <text evidence="8">Belongs to the binding-protein-dependent transport system permease family. LivHM subfamily.</text>
</comment>
<keyword evidence="2" id="KW-0813">Transport</keyword>
<evidence type="ECO:0000256" key="3">
    <source>
        <dbReference type="ARBA" id="ARBA00022475"/>
    </source>
</evidence>
<feature type="transmembrane region" description="Helical" evidence="9">
    <location>
        <begin position="183"/>
        <end position="209"/>
    </location>
</feature>
<protein>
    <submittedName>
        <fullName evidence="10">Branched-chain amino acid ABC transporter permease</fullName>
    </submittedName>
</protein>
<proteinExistence type="inferred from homology"/>
<reference evidence="10" key="1">
    <citation type="submission" date="2021-02" db="EMBL/GenBank/DDBJ databases">
        <title>Natrosporangium hydrolyticum gen. nov., sp. nov, a haloalkaliphilic actinobacterium from a soda solonchak soil.</title>
        <authorList>
            <person name="Sorokin D.Y."/>
            <person name="Khijniak T.V."/>
            <person name="Zakharycheva A.P."/>
            <person name="Boueva O.V."/>
            <person name="Ariskina E.V."/>
            <person name="Hahnke R.L."/>
            <person name="Bunk B."/>
            <person name="Sproer C."/>
            <person name="Schumann P."/>
            <person name="Evtushenko L.I."/>
            <person name="Kublanov I.V."/>
        </authorList>
    </citation>
    <scope>NUCLEOTIDE SEQUENCE</scope>
    <source>
        <strain evidence="10">DSM 106523</strain>
    </source>
</reference>
<dbReference type="InterPro" id="IPR001851">
    <property type="entry name" value="ABC_transp_permease"/>
</dbReference>
<gene>
    <name evidence="10" type="ORF">JQS43_19340</name>
</gene>
<feature type="transmembrane region" description="Helical" evidence="9">
    <location>
        <begin position="60"/>
        <end position="79"/>
    </location>
</feature>
<evidence type="ECO:0000256" key="6">
    <source>
        <dbReference type="ARBA" id="ARBA00022989"/>
    </source>
</evidence>
<evidence type="ECO:0000256" key="4">
    <source>
        <dbReference type="ARBA" id="ARBA00022692"/>
    </source>
</evidence>
<evidence type="ECO:0000256" key="9">
    <source>
        <dbReference type="SAM" id="Phobius"/>
    </source>
</evidence>
<feature type="transmembrane region" description="Helical" evidence="9">
    <location>
        <begin position="240"/>
        <end position="264"/>
    </location>
</feature>
<keyword evidence="3" id="KW-1003">Cell membrane</keyword>
<evidence type="ECO:0000256" key="2">
    <source>
        <dbReference type="ARBA" id="ARBA00022448"/>
    </source>
</evidence>
<dbReference type="Pfam" id="PF02653">
    <property type="entry name" value="BPD_transp_2"/>
    <property type="match status" value="1"/>
</dbReference>
<keyword evidence="11" id="KW-1185">Reference proteome</keyword>
<dbReference type="EMBL" id="CP070499">
    <property type="protein sequence ID" value="QSB13708.1"/>
    <property type="molecule type" value="Genomic_DNA"/>
</dbReference>
<dbReference type="GO" id="GO:0005886">
    <property type="term" value="C:plasma membrane"/>
    <property type="evidence" value="ECO:0007669"/>
    <property type="project" value="UniProtKB-SubCell"/>
</dbReference>
<feature type="transmembrane region" description="Helical" evidence="9">
    <location>
        <begin position="215"/>
        <end position="233"/>
    </location>
</feature>
<accession>A0A895YIW0</accession>
<evidence type="ECO:0000256" key="8">
    <source>
        <dbReference type="ARBA" id="ARBA00037998"/>
    </source>
</evidence>
<feature type="transmembrane region" description="Helical" evidence="9">
    <location>
        <begin position="36"/>
        <end position="54"/>
    </location>
</feature>
<dbReference type="InterPro" id="IPR052157">
    <property type="entry name" value="BCAA_transport_permease"/>
</dbReference>
<feature type="transmembrane region" description="Helical" evidence="9">
    <location>
        <begin position="12"/>
        <end position="29"/>
    </location>
</feature>
<keyword evidence="7 9" id="KW-0472">Membrane</keyword>
<evidence type="ECO:0000313" key="11">
    <source>
        <dbReference type="Proteomes" id="UP000662857"/>
    </source>
</evidence>
<dbReference type="Proteomes" id="UP000662857">
    <property type="component" value="Chromosome"/>
</dbReference>